<keyword evidence="12" id="KW-0472">Membrane</keyword>
<evidence type="ECO:0000256" key="8">
    <source>
        <dbReference type="ARBA" id="ARBA00022753"/>
    </source>
</evidence>
<dbReference type="Pfam" id="PF01363">
    <property type="entry name" value="FYVE"/>
    <property type="match status" value="1"/>
</dbReference>
<feature type="compositionally biased region" description="Polar residues" evidence="16">
    <location>
        <begin position="380"/>
        <end position="389"/>
    </location>
</feature>
<dbReference type="Gene3D" id="3.30.40.10">
    <property type="entry name" value="Zinc/RING finger domain, C3HC4 (zinc finger)"/>
    <property type="match status" value="1"/>
</dbReference>
<evidence type="ECO:0000256" key="10">
    <source>
        <dbReference type="ARBA" id="ARBA00022833"/>
    </source>
</evidence>
<dbReference type="SUPFAM" id="SSF57903">
    <property type="entry name" value="FYVE/PHD zinc finger"/>
    <property type="match status" value="1"/>
</dbReference>
<evidence type="ECO:0000256" key="15">
    <source>
        <dbReference type="PROSITE-ProRule" id="PRU00091"/>
    </source>
</evidence>
<dbReference type="CDD" id="cd15731">
    <property type="entry name" value="FYVE_LST2"/>
    <property type="match status" value="1"/>
</dbReference>
<keyword evidence="9 15" id="KW-0863">Zinc-finger</keyword>
<feature type="compositionally biased region" description="Basic and acidic residues" evidence="16">
    <location>
        <begin position="698"/>
        <end position="724"/>
    </location>
</feature>
<dbReference type="InterPro" id="IPR051118">
    <property type="entry name" value="LST-2"/>
</dbReference>
<protein>
    <recommendedName>
        <fullName evidence="4">Lateral signaling target protein 2 homolog</fullName>
    </recommendedName>
    <alternativeName>
        <fullName evidence="14">Zinc finger FYVE domain-containing protein 28</fullName>
    </alternativeName>
</protein>
<evidence type="ECO:0000256" key="13">
    <source>
        <dbReference type="ARBA" id="ARBA00059106"/>
    </source>
</evidence>
<gene>
    <name evidence="18" type="primary">Zfyve28_0</name>
    <name evidence="18" type="ORF">CHAPAP_R11031</name>
</gene>
<dbReference type="InterPro" id="IPR013083">
    <property type="entry name" value="Znf_RING/FYVE/PHD"/>
</dbReference>
<keyword evidence="8" id="KW-0967">Endosome</keyword>
<dbReference type="PANTHER" id="PTHR46465">
    <property type="entry name" value="LATERAL SIGNALING TARGET PROTEIN 2 HOMOLOG"/>
    <property type="match status" value="1"/>
</dbReference>
<proteinExistence type="inferred from homology"/>
<evidence type="ECO:0000256" key="12">
    <source>
        <dbReference type="ARBA" id="ARBA00023136"/>
    </source>
</evidence>
<dbReference type="Proteomes" id="UP000541605">
    <property type="component" value="Unassembled WGS sequence"/>
</dbReference>
<feature type="region of interest" description="Disordered" evidence="16">
    <location>
        <begin position="667"/>
        <end position="744"/>
    </location>
</feature>
<comment type="function">
    <text evidence="13">Negative regulator of epidermal growth factor receptor (EGFR) signaling. Acts by promoting EGFR degradation in endosomes when not monoubiquitinated.</text>
</comment>
<evidence type="ECO:0000256" key="7">
    <source>
        <dbReference type="ARBA" id="ARBA00022723"/>
    </source>
</evidence>
<comment type="caution">
    <text evidence="18">The sequence shown here is derived from an EMBL/GenBank/DDBJ whole genome shotgun (WGS) entry which is preliminary data.</text>
</comment>
<name>A0A7K8IJE9_9PASS</name>
<dbReference type="InterPro" id="IPR011011">
    <property type="entry name" value="Znf_FYVE_PHD"/>
</dbReference>
<evidence type="ECO:0000256" key="4">
    <source>
        <dbReference type="ARBA" id="ARBA00019870"/>
    </source>
</evidence>
<dbReference type="PANTHER" id="PTHR46465:SF3">
    <property type="entry name" value="LATERAL SIGNALING TARGET PROTEIN 2 HOMOLOG"/>
    <property type="match status" value="1"/>
</dbReference>
<evidence type="ECO:0000256" key="3">
    <source>
        <dbReference type="ARBA" id="ARBA00008755"/>
    </source>
</evidence>
<evidence type="ECO:0000256" key="5">
    <source>
        <dbReference type="ARBA" id="ARBA00022490"/>
    </source>
</evidence>
<dbReference type="AlphaFoldDB" id="A0A7K8IJE9"/>
<dbReference type="SMART" id="SM00064">
    <property type="entry name" value="FYVE"/>
    <property type="match status" value="1"/>
</dbReference>
<dbReference type="GO" id="GO:0005829">
    <property type="term" value="C:cytosol"/>
    <property type="evidence" value="ECO:0007669"/>
    <property type="project" value="UniProtKB-SubCell"/>
</dbReference>
<feature type="non-terminal residue" evidence="18">
    <location>
        <position position="967"/>
    </location>
</feature>
<evidence type="ECO:0000313" key="19">
    <source>
        <dbReference type="Proteomes" id="UP000541605"/>
    </source>
</evidence>
<evidence type="ECO:0000256" key="6">
    <source>
        <dbReference type="ARBA" id="ARBA00022499"/>
    </source>
</evidence>
<feature type="domain" description="FYVE-type" evidence="17">
    <location>
        <begin position="897"/>
        <end position="953"/>
    </location>
</feature>
<reference evidence="18 19" key="1">
    <citation type="submission" date="2019-09" db="EMBL/GenBank/DDBJ databases">
        <title>Bird 10,000 Genomes (B10K) Project - Family phase.</title>
        <authorList>
            <person name="Zhang G."/>
        </authorList>
    </citation>
    <scope>NUCLEOTIDE SEQUENCE [LARGE SCALE GENOMIC DNA]</scope>
    <source>
        <strain evidence="18">B10K-CU-031-19</strain>
        <tissue evidence="18">Muscle</tissue>
    </source>
</reference>
<evidence type="ECO:0000256" key="14">
    <source>
        <dbReference type="ARBA" id="ARBA00083237"/>
    </source>
</evidence>
<dbReference type="InterPro" id="IPR043269">
    <property type="entry name" value="FYVE_LST2"/>
</dbReference>
<keyword evidence="5" id="KW-0963">Cytoplasm</keyword>
<feature type="region of interest" description="Disordered" evidence="16">
    <location>
        <begin position="364"/>
        <end position="397"/>
    </location>
</feature>
<organism evidence="18 19">
    <name type="scientific">Chaetorhynchus papuensis</name>
    <name type="common">pygmy drongo</name>
    <dbReference type="NCBI Taxonomy" id="254446"/>
    <lineage>
        <taxon>Eukaryota</taxon>
        <taxon>Metazoa</taxon>
        <taxon>Chordata</taxon>
        <taxon>Craniata</taxon>
        <taxon>Vertebrata</taxon>
        <taxon>Euteleostomi</taxon>
        <taxon>Archelosauria</taxon>
        <taxon>Archosauria</taxon>
        <taxon>Dinosauria</taxon>
        <taxon>Saurischia</taxon>
        <taxon>Theropoda</taxon>
        <taxon>Coelurosauria</taxon>
        <taxon>Aves</taxon>
        <taxon>Neognathae</taxon>
        <taxon>Neoaves</taxon>
        <taxon>Telluraves</taxon>
        <taxon>Australaves</taxon>
        <taxon>Passeriformes</taxon>
        <taxon>Rhipiduridae</taxon>
        <taxon>Chaetorhynchus</taxon>
    </lineage>
</organism>
<evidence type="ECO:0000256" key="16">
    <source>
        <dbReference type="SAM" id="MobiDB-lite"/>
    </source>
</evidence>
<keyword evidence="19" id="KW-1185">Reference proteome</keyword>
<dbReference type="GO" id="GO:0008270">
    <property type="term" value="F:zinc ion binding"/>
    <property type="evidence" value="ECO:0007669"/>
    <property type="project" value="UniProtKB-KW"/>
</dbReference>
<evidence type="ECO:0000259" key="17">
    <source>
        <dbReference type="PROSITE" id="PS50178"/>
    </source>
</evidence>
<keyword evidence="10" id="KW-0862">Zinc</keyword>
<evidence type="ECO:0000256" key="11">
    <source>
        <dbReference type="ARBA" id="ARBA00022843"/>
    </source>
</evidence>
<feature type="compositionally biased region" description="Polar residues" evidence="16">
    <location>
        <begin position="670"/>
        <end position="692"/>
    </location>
</feature>
<dbReference type="FunFam" id="3.30.40.10:FF:000092">
    <property type="entry name" value="Lateral signaling target protein 2 homolog"/>
    <property type="match status" value="1"/>
</dbReference>
<dbReference type="GO" id="GO:0031901">
    <property type="term" value="C:early endosome membrane"/>
    <property type="evidence" value="ECO:0007669"/>
    <property type="project" value="UniProtKB-SubCell"/>
</dbReference>
<dbReference type="InterPro" id="IPR000306">
    <property type="entry name" value="Znf_FYVE"/>
</dbReference>
<dbReference type="InterPro" id="IPR017455">
    <property type="entry name" value="Znf_FYVE-rel"/>
</dbReference>
<evidence type="ECO:0000313" key="18">
    <source>
        <dbReference type="EMBL" id="NXD91789.1"/>
    </source>
</evidence>
<comment type="subcellular location">
    <subcellularLocation>
        <location evidence="2">Cytoplasm</location>
        <location evidence="2">Cytosol</location>
    </subcellularLocation>
    <subcellularLocation>
        <location evidence="1">Early endosome membrane</location>
    </subcellularLocation>
</comment>
<accession>A0A7K8IJE9</accession>
<sequence length="967" mass="107668">CKNNVILSMSPIQRTDPQLLAQFYYADEELNQVAAELDSLDGRKDPQRCTLLVNQFRSCQDNVLNIINQIMDECIPHERANRDFCVKFPEEIRHDNLAGQLWFGAECLAAGSIIMNREIESMAMRPLAKDLTRSLEEVRNIIRDQALRDLNLYTEKMKDSLKHFDVLFAEFELSYVSAMVPVKSPKEYYVQQEVIVLFCETVERALRLGYLTQDMIDDYEPALMFTIPRLAIVCGLVVYSEGPLNLDHKPEDMSELFRPFHTLLRKIRQVIKDRDLLQTLTEDELHTLERNLCISQDVDFPVRADPEVPSVITPGITATLPPKELSAKAENTEAELACSMQYDEQELEQLNRMVHRVGDEMSSLLSPPSICQSPAHRPSLRNSSSTEASPTRHHLDNLTDEEDRVFFMDDLDGAGEALAGLDSVSDTFAWVNNPCHDSKQNLQYRDALLYENGHQTEETLLLKDAESDLSNNNNVEDGKQMPGISVPNSCSCLEGADSQLYLNGWDAYADDAETAEVIAHRTGGMKISATVIFNPKSPSSSESPVTTPEAAISCVPGSANPLANEEEDESHKLSIAATNCLINSCVCCGSCEDSREDCVEGLKTKHSAGGVVNASYTLVKSKEMDHVDNLDNSVPEQETLKPETSALLAERDFGSEEQKLPISSKCLAHSSGSQVGAESDSQGEAESIPNQQKKWEKRKQLCDKKMDYNEDAGSERTAKEDVKSRSSSSSQDGLRDSPLSSISSSDYESVSVTTCSLSSIYALSSLMTSSCSSDDIDQEEIQLALQAAKIATREKIRSRFHGSNDLIHRLFVCISGVADQLQTNYASDLRSILKTLFEVMATKPETEDKEKQKKVNHGLRNAALEDCALCQESISSSELAAKARDGDFEDPPDWVPDEVCSYCTACKAPFTVIRRKHHCRSCGKIFCSRCSSHSAPLPRYGQMKPVRVCTHCYMFHVTPFYSDRAGI</sequence>
<keyword evidence="6" id="KW-1017">Isopeptide bond</keyword>
<evidence type="ECO:0000256" key="2">
    <source>
        <dbReference type="ARBA" id="ARBA00004514"/>
    </source>
</evidence>
<dbReference type="EMBL" id="VWYX01000148">
    <property type="protein sequence ID" value="NXD91789.1"/>
    <property type="molecule type" value="Genomic_DNA"/>
</dbReference>
<keyword evidence="7" id="KW-0479">Metal-binding</keyword>
<comment type="similarity">
    <text evidence="3">Belongs to the lst-2 family.</text>
</comment>
<dbReference type="PROSITE" id="PS50178">
    <property type="entry name" value="ZF_FYVE"/>
    <property type="match status" value="1"/>
</dbReference>
<feature type="non-terminal residue" evidence="18">
    <location>
        <position position="1"/>
    </location>
</feature>
<evidence type="ECO:0000256" key="9">
    <source>
        <dbReference type="ARBA" id="ARBA00022771"/>
    </source>
</evidence>
<keyword evidence="11" id="KW-0832">Ubl conjugation</keyword>
<evidence type="ECO:0000256" key="1">
    <source>
        <dbReference type="ARBA" id="ARBA00004146"/>
    </source>
</evidence>